<evidence type="ECO:0000313" key="1">
    <source>
        <dbReference type="EMBL" id="CAK1344534.1"/>
    </source>
</evidence>
<dbReference type="EMBL" id="OY757061">
    <property type="protein sequence ID" value="CAK1344534.1"/>
    <property type="molecule type" value="Genomic_DNA"/>
</dbReference>
<dbReference type="Proteomes" id="UP001296230">
    <property type="component" value="Chromosome"/>
</dbReference>
<keyword evidence="2" id="KW-1185">Reference proteome</keyword>
<organism evidence="1 2">
    <name type="scientific">Klebsiella phage vB_Kpn_K10PH82C1</name>
    <dbReference type="NCBI Taxonomy" id="3071631"/>
    <lineage>
        <taxon>Viruses</taxon>
        <taxon>Duplodnaviria</taxon>
        <taxon>Heunggongvirae</taxon>
        <taxon>Uroviricota</taxon>
        <taxon>Caudoviricetes</taxon>
        <taxon>Autographivirales</taxon>
        <taxon>Autotranscriptaviridae</taxon>
        <taxon>Studiervirinae</taxon>
        <taxon>Benllochvirus</taxon>
        <taxon>Benllochvirus K10PH82C1</taxon>
    </lineage>
</organism>
<sequence>MRYLFDASTSQWSRLGRTERELIERLMLRVIMVKDEYRNVVNVEVAEPNGNTLITKAFSPYSIDSVSDWLSKVAHDYSTWEPI</sequence>
<protein>
    <submittedName>
        <fullName evidence="1">DGTPase inhibitor</fullName>
    </submittedName>
</protein>
<reference evidence="1" key="1">
    <citation type="submission" date="2023-10" db="EMBL/GenBank/DDBJ databases">
        <authorList>
            <person name="Robby Concha-Eloko"/>
            <person name="Pilar Barberan- Martinez"/>
            <person name="Rafael Sanjuan"/>
            <person name="Pilar Domingo-Calap"/>
        </authorList>
    </citation>
    <scope>NUCLEOTIDE SEQUENCE</scope>
</reference>
<gene>
    <name evidence="1" type="ORF">K10PH82C1_LOCUS14</name>
</gene>
<proteinExistence type="predicted"/>
<evidence type="ECO:0000313" key="2">
    <source>
        <dbReference type="Proteomes" id="UP001296230"/>
    </source>
</evidence>
<accession>A0AAD2JU12</accession>
<name>A0AAD2JU12_9CAUD</name>